<sequence>MKLISAKISNFRLLKSLSLDFSTDHEKKLTVIRAANETGKTTCLNALLWCFYGSKALPQRGHYSLFPSDEKNHSKKVKVAVEIDFEVELAESNRRGMSSVSRNRYKIERSCEEYSESKGGQFRDHEIVQLWKITSTGAERILDSEVKDVIEATLPESLRNVYFTDGDSAMSFIEAAASQGQKRKRVATAIESLLGLNVLDATIKHLGQVVNKFSQEIDNTDYAREIEELNDKMSGYEEDIEEWSQELTEFHERQKELEAELRQINSKREDLIRLGNKSVLIERKSKAERRIEEQKKAEKQALKRLSQLGYGELAARSLLKGQIEKAQDKLNRLNKSKQLPKVNIPILEELLERTTCFCGSDLDGVTSKGISRRDEIKRSIDESRESDAIQEAATSLYYSVRSIETENSGEQLLENYSNLFDELNRCSITISDTESELRDVEAEIQTLEDSQIEALTRHKEKIESELRIALSNASSRATKIEDVQQRRADAEHSLNKLRSKLGKTNNSALNWDLSKEVREVFQLIVERLKKDELKKVSSEMNRIFLGMIGSAVSEERALINRAELTEEFDIVVYGKNDHLLNPDQDLNGASRRAITLSFILALTKVSQVEAPNIIDTPLGMMSGYVKQSVLSNIVIEGSQPILFLTHDEIKGVEELIDRYAGKVFTLTNPAHYPTMLANEPHEDSISVMRCECNHREFCDICERKLLEI</sequence>
<dbReference type="Proteomes" id="UP000016543">
    <property type="component" value="Unassembled WGS sequence"/>
</dbReference>
<organism evidence="3 4">
    <name type="scientific">Idiomarina baltica OS145</name>
    <dbReference type="NCBI Taxonomy" id="314276"/>
    <lineage>
        <taxon>Bacteria</taxon>
        <taxon>Pseudomonadati</taxon>
        <taxon>Pseudomonadota</taxon>
        <taxon>Gammaproteobacteria</taxon>
        <taxon>Alteromonadales</taxon>
        <taxon>Idiomarinaceae</taxon>
        <taxon>Idiomarina</taxon>
    </lineage>
</organism>
<dbReference type="GO" id="GO:0005524">
    <property type="term" value="F:ATP binding"/>
    <property type="evidence" value="ECO:0007669"/>
    <property type="project" value="UniProtKB-KW"/>
</dbReference>
<evidence type="ECO:0000256" key="1">
    <source>
        <dbReference type="SAM" id="Coils"/>
    </source>
</evidence>
<comment type="caution">
    <text evidence="3">The sequence shown here is derived from an EMBL/GenBank/DDBJ whole genome shotgun (WGS) entry which is preliminary data.</text>
</comment>
<dbReference type="RefSeq" id="WP_006954031.1">
    <property type="nucleotide sequence ID" value="NZ_AAMX01000001.1"/>
</dbReference>
<feature type="domain" description="Endonuclease GajA/Old nuclease/RecF-like AAA" evidence="2">
    <location>
        <begin position="1"/>
        <end position="336"/>
    </location>
</feature>
<protein>
    <submittedName>
        <fullName evidence="3">ABC transporter ATP-binding protein</fullName>
    </submittedName>
</protein>
<keyword evidence="3" id="KW-0547">Nucleotide-binding</keyword>
<keyword evidence="3" id="KW-0067">ATP-binding</keyword>
<evidence type="ECO:0000259" key="2">
    <source>
        <dbReference type="Pfam" id="PF13175"/>
    </source>
</evidence>
<feature type="coiled-coil region" evidence="1">
    <location>
        <begin position="219"/>
        <end position="336"/>
    </location>
</feature>
<keyword evidence="4" id="KW-1185">Reference proteome</keyword>
<keyword evidence="1" id="KW-0175">Coiled coil</keyword>
<name>A0ABP2CTT7_9GAMM</name>
<gene>
    <name evidence="3" type="ORF">OS145_02870</name>
</gene>
<evidence type="ECO:0000313" key="3">
    <source>
        <dbReference type="EMBL" id="EAQ33276.1"/>
    </source>
</evidence>
<accession>A0ABP2CTT7</accession>
<feature type="coiled-coil region" evidence="1">
    <location>
        <begin position="423"/>
        <end position="500"/>
    </location>
</feature>
<dbReference type="InterPro" id="IPR027417">
    <property type="entry name" value="P-loop_NTPase"/>
</dbReference>
<dbReference type="PANTHER" id="PTHR32114:SF2">
    <property type="entry name" value="ABC TRANSPORTER ABCH.3"/>
    <property type="match status" value="1"/>
</dbReference>
<dbReference type="PANTHER" id="PTHR32114">
    <property type="entry name" value="ABC TRANSPORTER ABCH.3"/>
    <property type="match status" value="1"/>
</dbReference>
<dbReference type="Gene3D" id="3.40.50.300">
    <property type="entry name" value="P-loop containing nucleotide triphosphate hydrolases"/>
    <property type="match status" value="2"/>
</dbReference>
<reference evidence="3 4" key="1">
    <citation type="submission" date="2006-01" db="EMBL/GenBank/DDBJ databases">
        <authorList>
            <person name="Brettar I."/>
            <person name="Hofle M."/>
            <person name="Ferriera S."/>
            <person name="Johnson J."/>
            <person name="Kravitz S."/>
            <person name="Halpern A."/>
            <person name="Remington K."/>
            <person name="Beeson K."/>
            <person name="Tran B."/>
            <person name="Rogers Y.-H."/>
            <person name="Friedman R."/>
            <person name="Venter J.C."/>
        </authorList>
    </citation>
    <scope>NUCLEOTIDE SEQUENCE [LARGE SCALE GENOMIC DNA]</scope>
    <source>
        <strain evidence="3 4">OS145</strain>
    </source>
</reference>
<evidence type="ECO:0000313" key="4">
    <source>
        <dbReference type="Proteomes" id="UP000016543"/>
    </source>
</evidence>
<proteinExistence type="predicted"/>
<dbReference type="SUPFAM" id="SSF52540">
    <property type="entry name" value="P-loop containing nucleoside triphosphate hydrolases"/>
    <property type="match status" value="1"/>
</dbReference>
<dbReference type="Pfam" id="PF13175">
    <property type="entry name" value="AAA_15"/>
    <property type="match status" value="1"/>
</dbReference>
<dbReference type="InterPro" id="IPR041685">
    <property type="entry name" value="AAA_GajA/Old/RecF-like"/>
</dbReference>
<dbReference type="EMBL" id="AAMX01000001">
    <property type="protein sequence ID" value="EAQ33276.1"/>
    <property type="molecule type" value="Genomic_DNA"/>
</dbReference>